<evidence type="ECO:0000313" key="3">
    <source>
        <dbReference type="Proteomes" id="UP000494165"/>
    </source>
</evidence>
<reference evidence="2 3" key="1">
    <citation type="submission" date="2020-04" db="EMBL/GenBank/DDBJ databases">
        <authorList>
            <person name="Alioto T."/>
            <person name="Alioto T."/>
            <person name="Gomez Garrido J."/>
        </authorList>
    </citation>
    <scope>NUCLEOTIDE SEQUENCE [LARGE SCALE GENOMIC DNA]</scope>
</reference>
<evidence type="ECO:0008006" key="4">
    <source>
        <dbReference type="Google" id="ProtNLM"/>
    </source>
</evidence>
<evidence type="ECO:0000313" key="2">
    <source>
        <dbReference type="EMBL" id="CAB3385497.1"/>
    </source>
</evidence>
<keyword evidence="1" id="KW-0812">Transmembrane</keyword>
<organism evidence="2 3">
    <name type="scientific">Cloeon dipterum</name>
    <dbReference type="NCBI Taxonomy" id="197152"/>
    <lineage>
        <taxon>Eukaryota</taxon>
        <taxon>Metazoa</taxon>
        <taxon>Ecdysozoa</taxon>
        <taxon>Arthropoda</taxon>
        <taxon>Hexapoda</taxon>
        <taxon>Insecta</taxon>
        <taxon>Pterygota</taxon>
        <taxon>Palaeoptera</taxon>
        <taxon>Ephemeroptera</taxon>
        <taxon>Pisciforma</taxon>
        <taxon>Baetidae</taxon>
        <taxon>Cloeon</taxon>
    </lineage>
</organism>
<proteinExistence type="predicted"/>
<dbReference type="AlphaFoldDB" id="A0A8S1E5T0"/>
<sequence>MADKNLAAEVEPQATKVQLVLDPADLAKKTEDKRERSVQGFLNFAFACLTSVLWNFIGMVLLFHKHQASNDAKLATTAGFGLCFIIMWYYLALIQNEICNGCANLVVLGLTYCLPIIAMISLDFTL</sequence>
<comment type="caution">
    <text evidence="2">The sequence shown here is derived from an EMBL/GenBank/DDBJ whole genome shotgun (WGS) entry which is preliminary data.</text>
</comment>
<keyword evidence="1" id="KW-0472">Membrane</keyword>
<feature type="transmembrane region" description="Helical" evidence="1">
    <location>
        <begin position="41"/>
        <end position="62"/>
    </location>
</feature>
<feature type="transmembrane region" description="Helical" evidence="1">
    <location>
        <begin position="74"/>
        <end position="91"/>
    </location>
</feature>
<protein>
    <recommendedName>
        <fullName evidence="4">Transmembrane protein</fullName>
    </recommendedName>
</protein>
<feature type="transmembrane region" description="Helical" evidence="1">
    <location>
        <begin position="103"/>
        <end position="122"/>
    </location>
</feature>
<keyword evidence="3" id="KW-1185">Reference proteome</keyword>
<keyword evidence="1" id="KW-1133">Transmembrane helix</keyword>
<gene>
    <name evidence="2" type="ORF">CLODIP_2_CD01964</name>
</gene>
<accession>A0A8S1E5T0</accession>
<name>A0A8S1E5T0_9INSE</name>
<dbReference type="EMBL" id="CADEPI010000416">
    <property type="protein sequence ID" value="CAB3385497.1"/>
    <property type="molecule type" value="Genomic_DNA"/>
</dbReference>
<evidence type="ECO:0000256" key="1">
    <source>
        <dbReference type="SAM" id="Phobius"/>
    </source>
</evidence>
<dbReference type="Proteomes" id="UP000494165">
    <property type="component" value="Unassembled WGS sequence"/>
</dbReference>